<evidence type="ECO:0000313" key="3">
    <source>
        <dbReference type="Proteomes" id="UP000184096"/>
    </source>
</evidence>
<name>A0A1M7TS02_9BRAD</name>
<dbReference type="InterPro" id="IPR036388">
    <property type="entry name" value="WH-like_DNA-bd_sf"/>
</dbReference>
<reference evidence="3" key="1">
    <citation type="submission" date="2016-11" db="EMBL/GenBank/DDBJ databases">
        <authorList>
            <person name="Varghese N."/>
            <person name="Submissions S."/>
        </authorList>
    </citation>
    <scope>NUCLEOTIDE SEQUENCE [LARGE SCALE GENOMIC DNA]</scope>
    <source>
        <strain evidence="3">GAS401</strain>
    </source>
</reference>
<dbReference type="EMBL" id="LT670849">
    <property type="protein sequence ID" value="SHN73529.1"/>
    <property type="molecule type" value="Genomic_DNA"/>
</dbReference>
<protein>
    <submittedName>
        <fullName evidence="2">Helix-turn-helix domain-containing protein</fullName>
    </submittedName>
</protein>
<dbReference type="Gene3D" id="1.10.10.10">
    <property type="entry name" value="Winged helix-like DNA-binding domain superfamily/Winged helix DNA-binding domain"/>
    <property type="match status" value="1"/>
</dbReference>
<evidence type="ECO:0000259" key="1">
    <source>
        <dbReference type="Pfam" id="PF12728"/>
    </source>
</evidence>
<dbReference type="RefSeq" id="WP_072818145.1">
    <property type="nucleotide sequence ID" value="NZ_LT670849.1"/>
</dbReference>
<dbReference type="AlphaFoldDB" id="A0A1M7TS02"/>
<dbReference type="InterPro" id="IPR041657">
    <property type="entry name" value="HTH_17"/>
</dbReference>
<dbReference type="InterPro" id="IPR009061">
    <property type="entry name" value="DNA-bd_dom_put_sf"/>
</dbReference>
<evidence type="ECO:0000313" key="2">
    <source>
        <dbReference type="EMBL" id="SHN73529.1"/>
    </source>
</evidence>
<sequence>MLSPNLDVSALVTEKDAARFLSMSFRTLQAWRSEGKGPPYLKLGRSIRYRMSDLLAWIEKQI</sequence>
<feature type="domain" description="Helix-turn-helix" evidence="1">
    <location>
        <begin position="12"/>
        <end position="61"/>
    </location>
</feature>
<dbReference type="Proteomes" id="UP000184096">
    <property type="component" value="Chromosome I"/>
</dbReference>
<dbReference type="OrthoDB" id="7068969at2"/>
<organism evidence="2 3">
    <name type="scientific">Bradyrhizobium erythrophlei</name>
    <dbReference type="NCBI Taxonomy" id="1437360"/>
    <lineage>
        <taxon>Bacteria</taxon>
        <taxon>Pseudomonadati</taxon>
        <taxon>Pseudomonadota</taxon>
        <taxon>Alphaproteobacteria</taxon>
        <taxon>Hyphomicrobiales</taxon>
        <taxon>Nitrobacteraceae</taxon>
        <taxon>Bradyrhizobium</taxon>
    </lineage>
</organism>
<dbReference type="Pfam" id="PF12728">
    <property type="entry name" value="HTH_17"/>
    <property type="match status" value="1"/>
</dbReference>
<accession>A0A1M7TS02</accession>
<proteinExistence type="predicted"/>
<dbReference type="SUPFAM" id="SSF46955">
    <property type="entry name" value="Putative DNA-binding domain"/>
    <property type="match status" value="1"/>
</dbReference>
<gene>
    <name evidence="2" type="ORF">SAMN05444170_2502</name>
</gene>
<keyword evidence="3" id="KW-1185">Reference proteome</keyword>